<evidence type="ECO:0000313" key="2">
    <source>
        <dbReference type="EMBL" id="GAA1600153.1"/>
    </source>
</evidence>
<dbReference type="InterPro" id="IPR032710">
    <property type="entry name" value="NTF2-like_dom_sf"/>
</dbReference>
<dbReference type="Gene3D" id="3.10.450.50">
    <property type="match status" value="1"/>
</dbReference>
<evidence type="ECO:0000313" key="3">
    <source>
        <dbReference type="Proteomes" id="UP001500393"/>
    </source>
</evidence>
<dbReference type="PANTHER" id="PTHR41252">
    <property type="entry name" value="BLR2505 PROTEIN"/>
    <property type="match status" value="1"/>
</dbReference>
<comment type="caution">
    <text evidence="2">The sequence shown here is derived from an EMBL/GenBank/DDBJ whole genome shotgun (WGS) entry which is preliminary data.</text>
</comment>
<dbReference type="RefSeq" id="WP_344220347.1">
    <property type="nucleotide sequence ID" value="NZ_BAAAOS010000048.1"/>
</dbReference>
<dbReference type="Pfam" id="PF12680">
    <property type="entry name" value="SnoaL_2"/>
    <property type="match status" value="1"/>
</dbReference>
<protein>
    <recommendedName>
        <fullName evidence="1">SnoaL-like domain-containing protein</fullName>
    </recommendedName>
</protein>
<reference evidence="3" key="1">
    <citation type="journal article" date="2019" name="Int. J. Syst. Evol. Microbiol.">
        <title>The Global Catalogue of Microorganisms (GCM) 10K type strain sequencing project: providing services to taxonomists for standard genome sequencing and annotation.</title>
        <authorList>
            <consortium name="The Broad Institute Genomics Platform"/>
            <consortium name="The Broad Institute Genome Sequencing Center for Infectious Disease"/>
            <person name="Wu L."/>
            <person name="Ma J."/>
        </authorList>
    </citation>
    <scope>NUCLEOTIDE SEQUENCE [LARGE SCALE GENOMIC DNA]</scope>
    <source>
        <strain evidence="3">JCM 14969</strain>
    </source>
</reference>
<accession>A0ABP4Q7P1</accession>
<gene>
    <name evidence="2" type="ORF">GCM10009789_62930</name>
</gene>
<keyword evidence="3" id="KW-1185">Reference proteome</keyword>
<dbReference type="InterPro" id="IPR037401">
    <property type="entry name" value="SnoaL-like"/>
</dbReference>
<dbReference type="Proteomes" id="UP001500393">
    <property type="component" value="Unassembled WGS sequence"/>
</dbReference>
<dbReference type="PANTHER" id="PTHR41252:SF1">
    <property type="entry name" value="BLR2505 PROTEIN"/>
    <property type="match status" value="1"/>
</dbReference>
<dbReference type="SUPFAM" id="SSF54427">
    <property type="entry name" value="NTF2-like"/>
    <property type="match status" value="1"/>
</dbReference>
<name>A0ABP4Q7P1_9ACTN</name>
<evidence type="ECO:0000259" key="1">
    <source>
        <dbReference type="Pfam" id="PF12680"/>
    </source>
</evidence>
<sequence>MGGQVELVRGLYDSFAQRDVAGMLGMLDPQVEWNQAEHVTLWPGGPVVGPDAVAGQVLARFPELFGDTFRIEVGRLHECGDVVIMEGRYRATVRPTGKDLDVQVVHVWDIADGKVVRWQQYTDTWEFAEATGIRPLDTSTAGAG</sequence>
<dbReference type="EMBL" id="BAAAOS010000048">
    <property type="protein sequence ID" value="GAA1600153.1"/>
    <property type="molecule type" value="Genomic_DNA"/>
</dbReference>
<feature type="domain" description="SnoaL-like" evidence="1">
    <location>
        <begin position="8"/>
        <end position="118"/>
    </location>
</feature>
<proteinExistence type="predicted"/>
<organism evidence="2 3">
    <name type="scientific">Kribbella sancticallisti</name>
    <dbReference type="NCBI Taxonomy" id="460087"/>
    <lineage>
        <taxon>Bacteria</taxon>
        <taxon>Bacillati</taxon>
        <taxon>Actinomycetota</taxon>
        <taxon>Actinomycetes</taxon>
        <taxon>Propionibacteriales</taxon>
        <taxon>Kribbellaceae</taxon>
        <taxon>Kribbella</taxon>
    </lineage>
</organism>